<dbReference type="Gene3D" id="1.20.1250.20">
    <property type="entry name" value="MFS general substrate transporter like domains"/>
    <property type="match status" value="1"/>
</dbReference>
<dbReference type="InterPro" id="IPR001312">
    <property type="entry name" value="Hexokinase"/>
</dbReference>
<dbReference type="Gene3D" id="3.30.420.10">
    <property type="entry name" value="Ribonuclease H-like superfamily/Ribonuclease H"/>
    <property type="match status" value="1"/>
</dbReference>
<dbReference type="PANTHER" id="PTHR19443">
    <property type="entry name" value="HEXOKINASE"/>
    <property type="match status" value="1"/>
</dbReference>
<evidence type="ECO:0000256" key="11">
    <source>
        <dbReference type="ARBA" id="ARBA00023136"/>
    </source>
</evidence>
<protein>
    <recommendedName>
        <fullName evidence="18">Hexokinase</fullName>
    </recommendedName>
</protein>
<gene>
    <name evidence="16" type="ORF">G7K_3258-t1</name>
</gene>
<keyword evidence="4 12" id="KW-0813">Transport</keyword>
<feature type="domain" description="Hexokinase N-terminal" evidence="14">
    <location>
        <begin position="823"/>
        <end position="1023"/>
    </location>
</feature>
<dbReference type="GO" id="GO:0071916">
    <property type="term" value="F:dipeptide transmembrane transporter activity"/>
    <property type="evidence" value="ECO:0007669"/>
    <property type="project" value="UniProtKB-ARBA"/>
</dbReference>
<evidence type="ECO:0000256" key="8">
    <source>
        <dbReference type="ARBA" id="ARBA00022777"/>
    </source>
</evidence>
<dbReference type="SUPFAM" id="SSF53067">
    <property type="entry name" value="Actin-like ATPase domain"/>
    <property type="match status" value="2"/>
</dbReference>
<dbReference type="GO" id="GO:0001678">
    <property type="term" value="P:intracellular glucose homeostasis"/>
    <property type="evidence" value="ECO:0007669"/>
    <property type="project" value="InterPro"/>
</dbReference>
<dbReference type="STRING" id="698492.A0A0E9NI57"/>
<keyword evidence="17" id="KW-1185">Reference proteome</keyword>
<reference evidence="16 17" key="2">
    <citation type="journal article" date="2014" name="J. Gen. Appl. Microbiol.">
        <title>The early diverging ascomycetous budding yeast Saitoella complicata has three histone deacetylases belonging to the Clr6, Hos2, and Rpd3 lineages.</title>
        <authorList>
            <person name="Nishida H."/>
            <person name="Matsumoto T."/>
            <person name="Kondo S."/>
            <person name="Hamamoto M."/>
            <person name="Yoshikawa H."/>
        </authorList>
    </citation>
    <scope>NUCLEOTIDE SEQUENCE [LARGE SCALE GENOMIC DNA]</scope>
    <source>
        <strain evidence="16 17">NRRL Y-17804</strain>
    </source>
</reference>
<keyword evidence="9" id="KW-0067">ATP-binding</keyword>
<keyword evidence="6 12" id="KW-0812">Transmembrane</keyword>
<dbReference type="Gene3D" id="3.40.367.20">
    <property type="match status" value="1"/>
</dbReference>
<feature type="transmembrane region" description="Helical" evidence="13">
    <location>
        <begin position="587"/>
        <end position="607"/>
    </location>
</feature>
<feature type="transmembrane region" description="Helical" evidence="13">
    <location>
        <begin position="186"/>
        <end position="206"/>
    </location>
</feature>
<feature type="transmembrane region" description="Helical" evidence="13">
    <location>
        <begin position="528"/>
        <end position="547"/>
    </location>
</feature>
<comment type="caution">
    <text evidence="16">The sequence shown here is derived from an EMBL/GenBank/DDBJ whole genome shotgun (WGS) entry which is preliminary data.</text>
</comment>
<evidence type="ECO:0000259" key="15">
    <source>
        <dbReference type="Pfam" id="PF03727"/>
    </source>
</evidence>
<dbReference type="InterPro" id="IPR043129">
    <property type="entry name" value="ATPase_NBD"/>
</dbReference>
<evidence type="ECO:0000313" key="17">
    <source>
        <dbReference type="Proteomes" id="UP000033140"/>
    </source>
</evidence>
<evidence type="ECO:0000256" key="13">
    <source>
        <dbReference type="SAM" id="Phobius"/>
    </source>
</evidence>
<feature type="transmembrane region" description="Helical" evidence="13">
    <location>
        <begin position="447"/>
        <end position="465"/>
    </location>
</feature>
<keyword evidence="10 13" id="KW-1133">Transmembrane helix</keyword>
<dbReference type="CDD" id="cd24000">
    <property type="entry name" value="ASKHA_NBD_HK"/>
    <property type="match status" value="1"/>
</dbReference>
<dbReference type="PROSITE" id="PS01023">
    <property type="entry name" value="PTR2_2"/>
    <property type="match status" value="1"/>
</dbReference>
<comment type="similarity">
    <text evidence="2 12">Belongs to the major facilitator superfamily. Proton-dependent oligopeptide transporter (POT/PTR) (TC 2.A.17) family.</text>
</comment>
<dbReference type="GO" id="GO:0005886">
    <property type="term" value="C:plasma membrane"/>
    <property type="evidence" value="ECO:0007669"/>
    <property type="project" value="UniProtKB-ARBA"/>
</dbReference>
<feature type="transmembrane region" description="Helical" evidence="13">
    <location>
        <begin position="559"/>
        <end position="581"/>
    </location>
</feature>
<dbReference type="GO" id="GO:0004340">
    <property type="term" value="F:glucokinase activity"/>
    <property type="evidence" value="ECO:0007669"/>
    <property type="project" value="TreeGrafter"/>
</dbReference>
<comment type="similarity">
    <text evidence="3">Belongs to the hexokinase family.</text>
</comment>
<dbReference type="GO" id="GO:0008865">
    <property type="term" value="F:fructokinase activity"/>
    <property type="evidence" value="ECO:0007669"/>
    <property type="project" value="TreeGrafter"/>
</dbReference>
<dbReference type="GO" id="GO:0005524">
    <property type="term" value="F:ATP binding"/>
    <property type="evidence" value="ECO:0007669"/>
    <property type="project" value="UniProtKB-KW"/>
</dbReference>
<dbReference type="GO" id="GO:0003676">
    <property type="term" value="F:nucleic acid binding"/>
    <property type="evidence" value="ECO:0007669"/>
    <property type="project" value="InterPro"/>
</dbReference>
<dbReference type="Gene3D" id="3.30.420.40">
    <property type="match status" value="1"/>
</dbReference>
<dbReference type="GO" id="GO:0006006">
    <property type="term" value="P:glucose metabolic process"/>
    <property type="evidence" value="ECO:0007669"/>
    <property type="project" value="TreeGrafter"/>
</dbReference>
<evidence type="ECO:0000256" key="3">
    <source>
        <dbReference type="ARBA" id="ARBA00009225"/>
    </source>
</evidence>
<dbReference type="SUPFAM" id="SSF103473">
    <property type="entry name" value="MFS general substrate transporter"/>
    <property type="match status" value="1"/>
</dbReference>
<feature type="transmembrane region" description="Helical" evidence="13">
    <location>
        <begin position="161"/>
        <end position="180"/>
    </location>
</feature>
<feature type="transmembrane region" description="Helical" evidence="13">
    <location>
        <begin position="218"/>
        <end position="237"/>
    </location>
</feature>
<feature type="transmembrane region" description="Helical" evidence="13">
    <location>
        <begin position="304"/>
        <end position="323"/>
    </location>
</feature>
<evidence type="ECO:0000256" key="10">
    <source>
        <dbReference type="ARBA" id="ARBA00022989"/>
    </source>
</evidence>
<reference evidence="16 17" key="3">
    <citation type="journal article" date="2015" name="Genome Announc.">
        <title>Draft Genome Sequence of the Archiascomycetous Yeast Saitoella complicata.</title>
        <authorList>
            <person name="Yamauchi K."/>
            <person name="Kondo S."/>
            <person name="Hamamoto M."/>
            <person name="Takahashi Y."/>
            <person name="Ogura Y."/>
            <person name="Hayashi T."/>
            <person name="Nishida H."/>
        </authorList>
    </citation>
    <scope>NUCLEOTIDE SEQUENCE [LARGE SCALE GENOMIC DNA]</scope>
    <source>
        <strain evidence="16 17">NRRL Y-17804</strain>
    </source>
</reference>
<dbReference type="InterPro" id="IPR036397">
    <property type="entry name" value="RNaseH_sf"/>
</dbReference>
<dbReference type="PROSITE" id="PS51748">
    <property type="entry name" value="HEXOKINASE_2"/>
    <property type="match status" value="1"/>
</dbReference>
<dbReference type="Pfam" id="PF00349">
    <property type="entry name" value="Hexokinase_1"/>
    <property type="match status" value="1"/>
</dbReference>
<dbReference type="GO" id="GO:0005536">
    <property type="term" value="F:D-glucose binding"/>
    <property type="evidence" value="ECO:0007669"/>
    <property type="project" value="InterPro"/>
</dbReference>
<keyword evidence="8" id="KW-0418">Kinase</keyword>
<evidence type="ECO:0000259" key="14">
    <source>
        <dbReference type="Pfam" id="PF00349"/>
    </source>
</evidence>
<dbReference type="Proteomes" id="UP000033140">
    <property type="component" value="Unassembled WGS sequence"/>
</dbReference>
<dbReference type="PANTHER" id="PTHR19443:SF24">
    <property type="entry name" value="PHOSPHOTRANSFERASE"/>
    <property type="match status" value="1"/>
</dbReference>
<evidence type="ECO:0000256" key="7">
    <source>
        <dbReference type="ARBA" id="ARBA00022741"/>
    </source>
</evidence>
<dbReference type="GO" id="GO:0005739">
    <property type="term" value="C:mitochondrion"/>
    <property type="evidence" value="ECO:0007669"/>
    <property type="project" value="TreeGrafter"/>
</dbReference>
<evidence type="ECO:0000256" key="4">
    <source>
        <dbReference type="ARBA" id="ARBA00022448"/>
    </source>
</evidence>
<feature type="domain" description="Hexokinase C-terminal" evidence="15">
    <location>
        <begin position="1029"/>
        <end position="1298"/>
    </location>
</feature>
<dbReference type="PRINTS" id="PR00475">
    <property type="entry name" value="HEXOKINASE"/>
</dbReference>
<dbReference type="GO" id="GO:0019158">
    <property type="term" value="F:mannokinase activity"/>
    <property type="evidence" value="ECO:0007669"/>
    <property type="project" value="TreeGrafter"/>
</dbReference>
<keyword evidence="5" id="KW-0808">Transferase</keyword>
<dbReference type="InterPro" id="IPR000109">
    <property type="entry name" value="POT_fam"/>
</dbReference>
<dbReference type="GO" id="GO:0006013">
    <property type="term" value="P:mannose metabolic process"/>
    <property type="evidence" value="ECO:0007669"/>
    <property type="project" value="TreeGrafter"/>
</dbReference>
<keyword evidence="7" id="KW-0547">Nucleotide-binding</keyword>
<name>A0A0E9NI57_SAICN</name>
<dbReference type="GO" id="GO:0006096">
    <property type="term" value="P:glycolytic process"/>
    <property type="evidence" value="ECO:0007669"/>
    <property type="project" value="UniProtKB-UniPathway"/>
</dbReference>
<keyword evidence="11 13" id="KW-0472">Membrane</keyword>
<evidence type="ECO:0000256" key="1">
    <source>
        <dbReference type="ARBA" id="ARBA00004141"/>
    </source>
</evidence>
<dbReference type="InterPro" id="IPR018456">
    <property type="entry name" value="PTR2_symporter_CS"/>
</dbReference>
<dbReference type="UniPathway" id="UPA00109">
    <property type="reaction ID" value="UER00180"/>
</dbReference>
<evidence type="ECO:0000256" key="9">
    <source>
        <dbReference type="ARBA" id="ARBA00022840"/>
    </source>
</evidence>
<feature type="transmembrane region" description="Helical" evidence="13">
    <location>
        <begin position="276"/>
        <end position="297"/>
    </location>
</feature>
<dbReference type="Pfam" id="PF00854">
    <property type="entry name" value="PTR2"/>
    <property type="match status" value="1"/>
</dbReference>
<feature type="transmembrane region" description="Helical" evidence="13">
    <location>
        <begin position="477"/>
        <end position="499"/>
    </location>
</feature>
<evidence type="ECO:0008006" key="18">
    <source>
        <dbReference type="Google" id="ProtNLM"/>
    </source>
</evidence>
<evidence type="ECO:0000256" key="5">
    <source>
        <dbReference type="ARBA" id="ARBA00022679"/>
    </source>
</evidence>
<evidence type="ECO:0000256" key="2">
    <source>
        <dbReference type="ARBA" id="ARBA00005982"/>
    </source>
</evidence>
<dbReference type="InterPro" id="IPR022672">
    <property type="entry name" value="Hexokinase_N"/>
</dbReference>
<sequence>MTNGQASISDEQAECLGSGSFEGKQLLQQLCLISTTFLSPLTTTMSGLSASDQVAMGVAHDKSLVTPSYTNELETSSTDLHGDPYPTEDEIATLRRVPGKVPWNAYTVAFVELCERFSYYGSTVVFTNFIQQPLPAGSSTGAGYDGQSGALGMGQRASTGLTTFNTFWSYVMPLVGGYVADTYWGRYKTICVSLAIAIFGHILMVISSIPNVIAHPNASIGVFAVSLVVMGIGTGGFKANISPLVAEQYKETRMTTQTLTTGERVIVDPTLTASRIYMYFYLMINIGALVGQIGMVYSEKWVGFWLAYTLPTCMLCLCPLVMWHGRNRYVTSPPQGSVLSKAISLFRYACRGRISVNPVTTYKNLNDGTFWDNVKPSRIPPSERPPWMDFDDAWVSQVSRGLKACKVFLFYPLYWLTYNQLNNNLTSQAAVMNTHGLPNDVLSNLDPFALIILIPVCDLLVYPALRKAGLRFSPIRKIFAGFLTGGMSMIWACVIQYYIYKQSTCGTHASDPDCEPVDINVWAQTGSYILIALSEIFASITGLEYAFTKAPRNMRSMVMAVFLLTNAVSSALGFAFVSLSADPLLVWNYGVMAVLATVGGVAFYLWFRGLDKDEDRLNQIPESNIDGEVVEGEKEYDAEKEGMATQIRMHAGEKTTMEFRSLALHHRLSITITKLQGNIDIRPLSGDTLATRIASPRSRVVRSTYKISIHRCCESLRARSEARGSYADQQQHAGRPTCTCHLRRLGLWDKMLSAQFPTGSPTDTFAPFHMQPHNPLPVSPTSFTTHPPSQSNFDFLDIPPLYNGAGTQQQQLPHDPLSAFLAHLTHEFTLEPATLGTITRRFTERALNDLQGNPNTMLPTHIHHAPTGRETGTFLAMDLGGSNLRVAIVQLRGASEAVRTWIRLWQVPEHIKRGSGDQFFDWIADRVGEVVVEGVERRGWNRSVDGGGGRQLGMGLTFSFPIDQTGVNRGRIMMMGKGFMVSEELLGLDLKDCFDAAFQRKGLEVSLDVLLNDTVATYLSTAYNVPNTRLGLILGTGHNITCSASLALLPQSKLSVASSFSKKASYCLLNAESSMFGGDGSIPFTKWDLELDAANDRPGFQPLEQTVSGRYLGELLRLIVMEAGRDYGLFGGRVPEGLEVPYCLSTQLMAGIENVGDVSELAHVIPSSHPLSTIPFSSRDLAFVQAVSKLVSTRGAALTAAATVAFIQVDAQCGFPFTPSPAMSSTPSRFSKTPQIATVAFSGSVLEKYPQFKERTQWFVDCLVRDRDVHRAAAEFEGIRLVGSVDGGIVGAGIAAAVVALRRKFRLPSLLNVHVRAASTPATGWEQCLVKRRTLEDITNRWWKTASYRDSPRSGRPQILSKRDKDELTRRIRTGEYNNAVEAAAAFNHGHQRDISAETARLSLLKSGAMCVTQTRKPFLWTAARERRYQWAKEHLHWRKEDWMRIIYTDESKFQRSGPGHVAKVYVWPGDPPRENEFIPRMRSGGGSIFVFGGMCWWWATKLARSQVPMVDQFVMRDFVEDFLLPKLQEFREADINLTI</sequence>
<accession>A0A0E9NI57</accession>
<dbReference type="Pfam" id="PF03727">
    <property type="entry name" value="Hexokinase_2"/>
    <property type="match status" value="1"/>
</dbReference>
<organism evidence="16 17">
    <name type="scientific">Saitoella complicata (strain BCRC 22490 / CBS 7301 / JCM 7358 / NBRC 10748 / NRRL Y-17804)</name>
    <dbReference type="NCBI Taxonomy" id="698492"/>
    <lineage>
        <taxon>Eukaryota</taxon>
        <taxon>Fungi</taxon>
        <taxon>Dikarya</taxon>
        <taxon>Ascomycota</taxon>
        <taxon>Taphrinomycotina</taxon>
        <taxon>Taphrinomycotina incertae sedis</taxon>
        <taxon>Saitoella</taxon>
    </lineage>
</organism>
<dbReference type="FunFam" id="1.20.1250.20:FF:000085">
    <property type="entry name" value="MFS peptide transporter Ptr2"/>
    <property type="match status" value="1"/>
</dbReference>
<dbReference type="GO" id="GO:0005829">
    <property type="term" value="C:cytosol"/>
    <property type="evidence" value="ECO:0007669"/>
    <property type="project" value="TreeGrafter"/>
</dbReference>
<comment type="subcellular location">
    <subcellularLocation>
        <location evidence="1 12">Membrane</location>
        <topology evidence="1 12">Multi-pass membrane protein</topology>
    </subcellularLocation>
</comment>
<reference evidence="16 17" key="1">
    <citation type="journal article" date="2011" name="J. Gen. Appl. Microbiol.">
        <title>Draft genome sequencing of the enigmatic yeast Saitoella complicata.</title>
        <authorList>
            <person name="Nishida H."/>
            <person name="Hamamoto M."/>
            <person name="Sugiyama J."/>
        </authorList>
    </citation>
    <scope>NUCLEOTIDE SEQUENCE [LARGE SCALE GENOMIC DNA]</scope>
    <source>
        <strain evidence="16 17">NRRL Y-17804</strain>
    </source>
</reference>
<proteinExistence type="inferred from homology"/>
<evidence type="ECO:0000256" key="6">
    <source>
        <dbReference type="ARBA" id="ARBA00022692"/>
    </source>
</evidence>
<dbReference type="EMBL" id="BACD03000020">
    <property type="protein sequence ID" value="GAO49100.1"/>
    <property type="molecule type" value="Genomic_DNA"/>
</dbReference>
<dbReference type="InterPro" id="IPR022673">
    <property type="entry name" value="Hexokinase_C"/>
</dbReference>
<evidence type="ECO:0000313" key="16">
    <source>
        <dbReference type="EMBL" id="GAO49100.1"/>
    </source>
</evidence>
<dbReference type="InterPro" id="IPR036259">
    <property type="entry name" value="MFS_trans_sf"/>
</dbReference>
<evidence type="ECO:0000256" key="12">
    <source>
        <dbReference type="RuleBase" id="RU003755"/>
    </source>
</evidence>